<dbReference type="EMBL" id="JAHLQO010000008">
    <property type="protein sequence ID" value="MBU5670189.1"/>
    <property type="molecule type" value="Genomic_DNA"/>
</dbReference>
<organism evidence="2 3">
    <name type="scientific">Peptoniphilus ovalis</name>
    <dbReference type="NCBI Taxonomy" id="2841503"/>
    <lineage>
        <taxon>Bacteria</taxon>
        <taxon>Bacillati</taxon>
        <taxon>Bacillota</taxon>
        <taxon>Tissierellia</taxon>
        <taxon>Tissierellales</taxon>
        <taxon>Peptoniphilaceae</taxon>
        <taxon>Peptoniphilus</taxon>
    </lineage>
</organism>
<evidence type="ECO:0000256" key="1">
    <source>
        <dbReference type="SAM" id="Phobius"/>
    </source>
</evidence>
<gene>
    <name evidence="2" type="ORF">KQI68_10140</name>
</gene>
<feature type="transmembrane region" description="Helical" evidence="1">
    <location>
        <begin position="68"/>
        <end position="87"/>
    </location>
</feature>
<keyword evidence="1" id="KW-1133">Transmembrane helix</keyword>
<dbReference type="Proteomes" id="UP000783742">
    <property type="component" value="Unassembled WGS sequence"/>
</dbReference>
<feature type="transmembrane region" description="Helical" evidence="1">
    <location>
        <begin position="93"/>
        <end position="112"/>
    </location>
</feature>
<name>A0ABS6FJL0_9FIRM</name>
<comment type="caution">
    <text evidence="2">The sequence shown here is derived from an EMBL/GenBank/DDBJ whole genome shotgun (WGS) entry which is preliminary data.</text>
</comment>
<keyword evidence="1" id="KW-0812">Transmembrane</keyword>
<reference evidence="2 3" key="1">
    <citation type="submission" date="2021-06" db="EMBL/GenBank/DDBJ databases">
        <authorList>
            <person name="Sun Q."/>
            <person name="Li D."/>
        </authorList>
    </citation>
    <scope>NUCLEOTIDE SEQUENCE [LARGE SCALE GENOMIC DNA]</scope>
    <source>
        <strain evidence="2 3">MSJ-1</strain>
    </source>
</reference>
<proteinExistence type="predicted"/>
<accession>A0ABS6FJL0</accession>
<evidence type="ECO:0000313" key="2">
    <source>
        <dbReference type="EMBL" id="MBU5670189.1"/>
    </source>
</evidence>
<keyword evidence="1" id="KW-0472">Membrane</keyword>
<sequence>MSNCCFFIGNNFSNDKFLEFVEKSSYEDIKNKINEAVNDDKNNKDTNLSLIKAYEDEYVANINISSSYISMVSSVLTLMAIGCSIFLNSELYNNRIIASGILLIGAIVIFYIKKKLKEGKDKKIIFAYSYLGSIMRFRIENNDINKRLPSPEDKIKMSDVEKFINKSKGKKKV</sequence>
<keyword evidence="3" id="KW-1185">Reference proteome</keyword>
<dbReference type="RefSeq" id="WP_216550013.1">
    <property type="nucleotide sequence ID" value="NZ_JAHLQO010000008.1"/>
</dbReference>
<evidence type="ECO:0000313" key="3">
    <source>
        <dbReference type="Proteomes" id="UP000783742"/>
    </source>
</evidence>
<protein>
    <submittedName>
        <fullName evidence="2">Uncharacterized protein</fullName>
    </submittedName>
</protein>